<dbReference type="Proteomes" id="UP001610334">
    <property type="component" value="Unassembled WGS sequence"/>
</dbReference>
<dbReference type="EMBL" id="JBFXLT010000003">
    <property type="protein sequence ID" value="KAL2821949.1"/>
    <property type="molecule type" value="Genomic_DNA"/>
</dbReference>
<reference evidence="2 3" key="1">
    <citation type="submission" date="2024-07" db="EMBL/GenBank/DDBJ databases">
        <title>Section-level genome sequencing and comparative genomics of Aspergillus sections Usti and Cavernicolus.</title>
        <authorList>
            <consortium name="Lawrence Berkeley National Laboratory"/>
            <person name="Nybo J.L."/>
            <person name="Vesth T.C."/>
            <person name="Theobald S."/>
            <person name="Frisvad J.C."/>
            <person name="Larsen T.O."/>
            <person name="Kjaerboelling I."/>
            <person name="Rothschild-Mancinelli K."/>
            <person name="Lyhne E.K."/>
            <person name="Kogle M.E."/>
            <person name="Barry K."/>
            <person name="Clum A."/>
            <person name="Na H."/>
            <person name="Ledsgaard L."/>
            <person name="Lin J."/>
            <person name="Lipzen A."/>
            <person name="Kuo A."/>
            <person name="Riley R."/>
            <person name="Mondo S."/>
            <person name="Labutti K."/>
            <person name="Haridas S."/>
            <person name="Pangalinan J."/>
            <person name="Salamov A.A."/>
            <person name="Simmons B.A."/>
            <person name="Magnuson J.K."/>
            <person name="Chen J."/>
            <person name="Drula E."/>
            <person name="Henrissat B."/>
            <person name="Wiebenga A."/>
            <person name="Lubbers R.J."/>
            <person name="Gomes A.C."/>
            <person name="Makela M.R."/>
            <person name="Stajich J."/>
            <person name="Grigoriev I.V."/>
            <person name="Mortensen U.H."/>
            <person name="De Vries R.P."/>
            <person name="Baker S.E."/>
            <person name="Andersen M.R."/>
        </authorList>
    </citation>
    <scope>NUCLEOTIDE SEQUENCE [LARGE SCALE GENOMIC DNA]</scope>
    <source>
        <strain evidence="2 3">CBS 588.65</strain>
    </source>
</reference>
<name>A0ABR4I2H0_9EURO</name>
<gene>
    <name evidence="2" type="ORF">BJX63DRAFT_377545</name>
</gene>
<feature type="compositionally biased region" description="Polar residues" evidence="1">
    <location>
        <begin position="525"/>
        <end position="543"/>
    </location>
</feature>
<keyword evidence="3" id="KW-1185">Reference proteome</keyword>
<evidence type="ECO:0000256" key="1">
    <source>
        <dbReference type="SAM" id="MobiDB-lite"/>
    </source>
</evidence>
<accession>A0ABR4I2H0</accession>
<organism evidence="2 3">
    <name type="scientific">Aspergillus granulosus</name>
    <dbReference type="NCBI Taxonomy" id="176169"/>
    <lineage>
        <taxon>Eukaryota</taxon>
        <taxon>Fungi</taxon>
        <taxon>Dikarya</taxon>
        <taxon>Ascomycota</taxon>
        <taxon>Pezizomycotina</taxon>
        <taxon>Eurotiomycetes</taxon>
        <taxon>Eurotiomycetidae</taxon>
        <taxon>Eurotiales</taxon>
        <taxon>Aspergillaceae</taxon>
        <taxon>Aspergillus</taxon>
        <taxon>Aspergillus subgen. Nidulantes</taxon>
    </lineage>
</organism>
<sequence>MGDAARPSDAAYQQVLQESLDTWSSYLAARGDDGPSFSREAVDLPNLVSQVPPFLGDGLIPPNETIPFACEAWPAAGKGSLFVNCRSTWKTSKGVCDLPPIILPKQLLLAVQSRSSVRLSEDAPFAEWPCVKGLEGYDNGDYLAVLYFAWAYILSVRWVELLSRSADHESRMDYNVLGISGAAPQPDKRPAIQIDLGEKVSAEEGLWWRTILSSDDCWEATTKYNGQVYLSPWSVSAKDIRLTTSSKLSVVSESSPPSSAVALGYLTRFCEYHRLYAQCSVALAGVLYIPFLHSKATTLPFPKQLSQAERTARLDGVSFPTINDLLGTHKELLPKYMTLSSNPWGLRSLLCSTFFNPNIECNLVSAWLNPVFAVLSSISSSNPASIAAFLSKRHPQLGILWLGAVCSNVAKSVLRDTRVGMVALDLAASAWTGIPQTFLTSQVQSVNGEFIRRDNECRLLFITATEGHDRPPIWFWKPFGTTQLCDTELTVQQHVQCAATHCLEYQSWEWLLSEGGAIQDFGNGDNRQISGQTFSPTTQGQSTTPKSFNYDLLSQSLSEAATRGIFQWLRSTGYPRNERGIYQHSWIDIESSDDEKLDDAESDVGKEWSLKEQRVERWLDGIEGCS</sequence>
<comment type="caution">
    <text evidence="2">The sequence shown here is derived from an EMBL/GenBank/DDBJ whole genome shotgun (WGS) entry which is preliminary data.</text>
</comment>
<evidence type="ECO:0000313" key="3">
    <source>
        <dbReference type="Proteomes" id="UP001610334"/>
    </source>
</evidence>
<protein>
    <submittedName>
        <fullName evidence="2">Uncharacterized protein</fullName>
    </submittedName>
</protein>
<feature type="region of interest" description="Disordered" evidence="1">
    <location>
        <begin position="523"/>
        <end position="543"/>
    </location>
</feature>
<evidence type="ECO:0000313" key="2">
    <source>
        <dbReference type="EMBL" id="KAL2821949.1"/>
    </source>
</evidence>
<proteinExistence type="predicted"/>